<sequence length="102" mass="11070">MQNSGPLTGRFNLLSLTADKACLKNNGVEEARIGYNWHNVEMCNKDLAGRKTKKSTDGLSPSLPSCHGQGETHPRVLAAFSPAQVCTERLLDALLLYPCANL</sequence>
<comment type="caution">
    <text evidence="2">The sequence shown here is derived from an EMBL/GenBank/DDBJ whole genome shotgun (WGS) entry which is preliminary data.</text>
</comment>
<dbReference type="EMBL" id="JAUPFM010000009">
    <property type="protein sequence ID" value="KAK2842075.1"/>
    <property type="molecule type" value="Genomic_DNA"/>
</dbReference>
<organism evidence="2 3">
    <name type="scientific">Channa striata</name>
    <name type="common">Snakehead murrel</name>
    <name type="synonym">Ophicephalus striatus</name>
    <dbReference type="NCBI Taxonomy" id="64152"/>
    <lineage>
        <taxon>Eukaryota</taxon>
        <taxon>Metazoa</taxon>
        <taxon>Chordata</taxon>
        <taxon>Craniata</taxon>
        <taxon>Vertebrata</taxon>
        <taxon>Euteleostomi</taxon>
        <taxon>Actinopterygii</taxon>
        <taxon>Neopterygii</taxon>
        <taxon>Teleostei</taxon>
        <taxon>Neoteleostei</taxon>
        <taxon>Acanthomorphata</taxon>
        <taxon>Anabantaria</taxon>
        <taxon>Anabantiformes</taxon>
        <taxon>Channoidei</taxon>
        <taxon>Channidae</taxon>
        <taxon>Channa</taxon>
    </lineage>
</organism>
<protein>
    <submittedName>
        <fullName evidence="2">Uncharacterized protein</fullName>
    </submittedName>
</protein>
<evidence type="ECO:0000313" key="2">
    <source>
        <dbReference type="EMBL" id="KAK2842075.1"/>
    </source>
</evidence>
<evidence type="ECO:0000256" key="1">
    <source>
        <dbReference type="SAM" id="MobiDB-lite"/>
    </source>
</evidence>
<dbReference type="AlphaFoldDB" id="A0AA88MPE9"/>
<name>A0AA88MPE9_CHASR</name>
<dbReference type="Proteomes" id="UP001187415">
    <property type="component" value="Unassembled WGS sequence"/>
</dbReference>
<evidence type="ECO:0000313" key="3">
    <source>
        <dbReference type="Proteomes" id="UP001187415"/>
    </source>
</evidence>
<feature type="region of interest" description="Disordered" evidence="1">
    <location>
        <begin position="51"/>
        <end position="70"/>
    </location>
</feature>
<keyword evidence="3" id="KW-1185">Reference proteome</keyword>
<gene>
    <name evidence="2" type="ORF">Q5P01_012275</name>
</gene>
<proteinExistence type="predicted"/>
<accession>A0AA88MPE9</accession>
<reference evidence="2" key="1">
    <citation type="submission" date="2023-07" db="EMBL/GenBank/DDBJ databases">
        <title>Chromosome-level Genome Assembly of Striped Snakehead (Channa striata).</title>
        <authorList>
            <person name="Liu H."/>
        </authorList>
    </citation>
    <scope>NUCLEOTIDE SEQUENCE</scope>
    <source>
        <strain evidence="2">Gz</strain>
        <tissue evidence="2">Muscle</tissue>
    </source>
</reference>